<feature type="region of interest" description="Disordered" evidence="3">
    <location>
        <begin position="303"/>
        <end position="322"/>
    </location>
</feature>
<dbReference type="EMBL" id="VSWD01000011">
    <property type="protein sequence ID" value="KAK3087865.1"/>
    <property type="molecule type" value="Genomic_DNA"/>
</dbReference>
<reference evidence="4" key="1">
    <citation type="submission" date="2019-08" db="EMBL/GenBank/DDBJ databases">
        <title>The improved chromosome-level genome for the pearl oyster Pinctada fucata martensii using PacBio sequencing and Hi-C.</title>
        <authorList>
            <person name="Zheng Z."/>
        </authorList>
    </citation>
    <scope>NUCLEOTIDE SEQUENCE</scope>
    <source>
        <strain evidence="4">ZZ-2019</strain>
        <tissue evidence="4">Adductor muscle</tissue>
    </source>
</reference>
<accession>A0AA88XLX6</accession>
<keyword evidence="1" id="KW-0433">Leucine-rich repeat</keyword>
<sequence>MAENKFEHLPLSICQISSLQFLNLRGNRLVSLSQDFDSLQNLRELNLAFNKIHIIPPAISKLKSLIYLNLAGNKIRLVPDFFKSLNHLTVFHLQFNEVEKIPNAFPNIQHLNIADNCLDSLAVSCMRKLRYLNANNNKLEYLPNGIFCASKLETLKLRGNRIGYIPHDIVSFKKMKVLDLGHNQLTTFPKVIDQMAKLDFFNIRGNAIKYTEDKAGNLWTQRFTVVNDSRSRSRSSRRKESTMIAGHEITYSVPTVSMATDREQFVTGYRKGSNEELDELLQNGFSLRRIHSNYGSVMHLHNNGDLKKDKQSKQGSIGQTIGRTDRRSADFGLLGICNQVEMMLNKDLLQPVLSLQRNSNGKNFLDKRITEVEEGVWKMIDNRGNKPSNIVSSKAENFTVTPSGRNFTSSVEQGISIFFPTKSVTEDVDVKLKDPIVHLYSERDVEFKHLVTMTVQPPPSGGKGHLNIVSIRKDNSCVPVSLGHRQKNGSITVNMWTLEG</sequence>
<evidence type="ECO:0000256" key="1">
    <source>
        <dbReference type="ARBA" id="ARBA00022614"/>
    </source>
</evidence>
<dbReference type="GO" id="GO:0005737">
    <property type="term" value="C:cytoplasm"/>
    <property type="evidence" value="ECO:0007669"/>
    <property type="project" value="TreeGrafter"/>
</dbReference>
<dbReference type="AlphaFoldDB" id="A0AA88XLX6"/>
<dbReference type="PANTHER" id="PTHR48051:SF1">
    <property type="entry name" value="RAS SUPPRESSOR PROTEIN 1"/>
    <property type="match status" value="1"/>
</dbReference>
<dbReference type="SMART" id="SM00369">
    <property type="entry name" value="LRR_TYP"/>
    <property type="match status" value="6"/>
</dbReference>
<dbReference type="Pfam" id="PF13855">
    <property type="entry name" value="LRR_8"/>
    <property type="match status" value="2"/>
</dbReference>
<dbReference type="InterPro" id="IPR032675">
    <property type="entry name" value="LRR_dom_sf"/>
</dbReference>
<evidence type="ECO:0000313" key="4">
    <source>
        <dbReference type="EMBL" id="KAK3087865.1"/>
    </source>
</evidence>
<feature type="compositionally biased region" description="Polar residues" evidence="3">
    <location>
        <begin position="313"/>
        <end position="322"/>
    </location>
</feature>
<gene>
    <name evidence="4" type="ORF">FSP39_011684</name>
</gene>
<organism evidence="4 5">
    <name type="scientific">Pinctada imbricata</name>
    <name type="common">Atlantic pearl-oyster</name>
    <name type="synonym">Pinctada martensii</name>
    <dbReference type="NCBI Taxonomy" id="66713"/>
    <lineage>
        <taxon>Eukaryota</taxon>
        <taxon>Metazoa</taxon>
        <taxon>Spiralia</taxon>
        <taxon>Lophotrochozoa</taxon>
        <taxon>Mollusca</taxon>
        <taxon>Bivalvia</taxon>
        <taxon>Autobranchia</taxon>
        <taxon>Pteriomorphia</taxon>
        <taxon>Pterioida</taxon>
        <taxon>Pterioidea</taxon>
        <taxon>Pteriidae</taxon>
        <taxon>Pinctada</taxon>
    </lineage>
</organism>
<dbReference type="InterPro" id="IPR001611">
    <property type="entry name" value="Leu-rich_rpt"/>
</dbReference>
<dbReference type="InterPro" id="IPR050216">
    <property type="entry name" value="LRR_domain-containing"/>
</dbReference>
<dbReference type="InterPro" id="IPR003591">
    <property type="entry name" value="Leu-rich_rpt_typical-subtyp"/>
</dbReference>
<evidence type="ECO:0000256" key="3">
    <source>
        <dbReference type="SAM" id="MobiDB-lite"/>
    </source>
</evidence>
<feature type="compositionally biased region" description="Basic and acidic residues" evidence="3">
    <location>
        <begin position="303"/>
        <end position="312"/>
    </location>
</feature>
<proteinExistence type="predicted"/>
<comment type="caution">
    <text evidence="4">The sequence shown here is derived from an EMBL/GenBank/DDBJ whole genome shotgun (WGS) entry which is preliminary data.</text>
</comment>
<dbReference type="PANTHER" id="PTHR48051">
    <property type="match status" value="1"/>
</dbReference>
<keyword evidence="5" id="KW-1185">Reference proteome</keyword>
<dbReference type="Proteomes" id="UP001186944">
    <property type="component" value="Unassembled WGS sequence"/>
</dbReference>
<protein>
    <submittedName>
        <fullName evidence="4">Uncharacterized protein</fullName>
    </submittedName>
</protein>
<name>A0AA88XLX6_PINIB</name>
<dbReference type="Gene3D" id="3.80.10.10">
    <property type="entry name" value="Ribonuclease Inhibitor"/>
    <property type="match status" value="1"/>
</dbReference>
<keyword evidence="2" id="KW-0677">Repeat</keyword>
<dbReference type="SUPFAM" id="SSF52058">
    <property type="entry name" value="L domain-like"/>
    <property type="match status" value="1"/>
</dbReference>
<dbReference type="PROSITE" id="PS51450">
    <property type="entry name" value="LRR"/>
    <property type="match status" value="3"/>
</dbReference>
<evidence type="ECO:0000313" key="5">
    <source>
        <dbReference type="Proteomes" id="UP001186944"/>
    </source>
</evidence>
<evidence type="ECO:0000256" key="2">
    <source>
        <dbReference type="ARBA" id="ARBA00022737"/>
    </source>
</evidence>